<evidence type="ECO:0000256" key="3">
    <source>
        <dbReference type="ARBA" id="ARBA00022512"/>
    </source>
</evidence>
<protein>
    <recommendedName>
        <fullName evidence="13">Polygalacturonase</fullName>
    </recommendedName>
</protein>
<evidence type="ECO:0000256" key="2">
    <source>
        <dbReference type="ARBA" id="ARBA00008834"/>
    </source>
</evidence>
<keyword evidence="10" id="KW-1133">Transmembrane helix</keyword>
<dbReference type="Gramene" id="Kaladp0016s0181.1.v1.1">
    <property type="protein sequence ID" value="Kaladp0016s0181.1.v1.1"/>
    <property type="gene ID" value="Kaladp0016s0181.v1.1"/>
</dbReference>
<evidence type="ECO:0000256" key="4">
    <source>
        <dbReference type="ARBA" id="ARBA00022525"/>
    </source>
</evidence>
<feature type="active site" evidence="8">
    <location>
        <position position="250"/>
    </location>
</feature>
<dbReference type="SMART" id="SM00710">
    <property type="entry name" value="PbH1"/>
    <property type="match status" value="5"/>
</dbReference>
<dbReference type="PANTHER" id="PTHR31375">
    <property type="match status" value="1"/>
</dbReference>
<evidence type="ECO:0000256" key="9">
    <source>
        <dbReference type="RuleBase" id="RU361169"/>
    </source>
</evidence>
<dbReference type="GO" id="GO:0071555">
    <property type="term" value="P:cell wall organization"/>
    <property type="evidence" value="ECO:0007669"/>
    <property type="project" value="UniProtKB-KW"/>
</dbReference>
<evidence type="ECO:0000256" key="8">
    <source>
        <dbReference type="PROSITE-ProRule" id="PRU10052"/>
    </source>
</evidence>
<dbReference type="FunFam" id="2.160.20.10:FF:000004">
    <property type="entry name" value="Pectin lyase-like superfamily protein"/>
    <property type="match status" value="1"/>
</dbReference>
<keyword evidence="10" id="KW-0812">Transmembrane</keyword>
<dbReference type="InterPro" id="IPR000743">
    <property type="entry name" value="Glyco_hydro_28"/>
</dbReference>
<dbReference type="Gene3D" id="2.160.20.10">
    <property type="entry name" value="Single-stranded right-handed beta-helix, Pectin lyase-like"/>
    <property type="match status" value="1"/>
</dbReference>
<name>A0A7N0T065_KALFE</name>
<dbReference type="GO" id="GO:0005975">
    <property type="term" value="P:carbohydrate metabolic process"/>
    <property type="evidence" value="ECO:0007669"/>
    <property type="project" value="InterPro"/>
</dbReference>
<dbReference type="EnsemblPlants" id="Kaladp0016s0181.1.v1.1">
    <property type="protein sequence ID" value="Kaladp0016s0181.1.v1.1"/>
    <property type="gene ID" value="Kaladp0016s0181.v1.1"/>
</dbReference>
<comment type="similarity">
    <text evidence="2 9">Belongs to the glycosyl hydrolase 28 family.</text>
</comment>
<dbReference type="Proteomes" id="UP000594263">
    <property type="component" value="Unplaced"/>
</dbReference>
<proteinExistence type="inferred from homology"/>
<keyword evidence="10" id="KW-0472">Membrane</keyword>
<evidence type="ECO:0000313" key="11">
    <source>
        <dbReference type="EnsemblPlants" id="Kaladp0016s0181.1.v1.1"/>
    </source>
</evidence>
<organism evidence="11 12">
    <name type="scientific">Kalanchoe fedtschenkoi</name>
    <name type="common">Lavender scallops</name>
    <name type="synonym">South American air plant</name>
    <dbReference type="NCBI Taxonomy" id="63787"/>
    <lineage>
        <taxon>Eukaryota</taxon>
        <taxon>Viridiplantae</taxon>
        <taxon>Streptophyta</taxon>
        <taxon>Embryophyta</taxon>
        <taxon>Tracheophyta</taxon>
        <taxon>Spermatophyta</taxon>
        <taxon>Magnoliopsida</taxon>
        <taxon>eudicotyledons</taxon>
        <taxon>Gunneridae</taxon>
        <taxon>Pentapetalae</taxon>
        <taxon>Saxifragales</taxon>
        <taxon>Crassulaceae</taxon>
        <taxon>Kalanchoe</taxon>
    </lineage>
</organism>
<dbReference type="PROSITE" id="PS00502">
    <property type="entry name" value="POLYGALACTURONASE"/>
    <property type="match status" value="1"/>
</dbReference>
<comment type="subcellular location">
    <subcellularLocation>
        <location evidence="1">Secreted</location>
        <location evidence="1">Cell wall</location>
    </subcellularLocation>
</comment>
<dbReference type="SUPFAM" id="SSF51126">
    <property type="entry name" value="Pectin lyase-like"/>
    <property type="match status" value="1"/>
</dbReference>
<evidence type="ECO:0008006" key="13">
    <source>
        <dbReference type="Google" id="ProtNLM"/>
    </source>
</evidence>
<dbReference type="InterPro" id="IPR011050">
    <property type="entry name" value="Pectin_lyase_fold/virulence"/>
</dbReference>
<evidence type="ECO:0000313" key="12">
    <source>
        <dbReference type="Proteomes" id="UP000594263"/>
    </source>
</evidence>
<feature type="transmembrane region" description="Helical" evidence="10">
    <location>
        <begin position="12"/>
        <end position="31"/>
    </location>
</feature>
<keyword evidence="5 9" id="KW-0378">Hydrolase</keyword>
<evidence type="ECO:0000256" key="6">
    <source>
        <dbReference type="ARBA" id="ARBA00023295"/>
    </source>
</evidence>
<evidence type="ECO:0000256" key="7">
    <source>
        <dbReference type="ARBA" id="ARBA00023316"/>
    </source>
</evidence>
<evidence type="ECO:0000256" key="1">
    <source>
        <dbReference type="ARBA" id="ARBA00004191"/>
    </source>
</evidence>
<dbReference type="GO" id="GO:0004650">
    <property type="term" value="F:polygalacturonase activity"/>
    <property type="evidence" value="ECO:0007669"/>
    <property type="project" value="InterPro"/>
</dbReference>
<reference evidence="11" key="1">
    <citation type="submission" date="2021-01" db="UniProtKB">
        <authorList>
            <consortium name="EnsemblPlants"/>
        </authorList>
    </citation>
    <scope>IDENTIFICATION</scope>
</reference>
<evidence type="ECO:0000256" key="5">
    <source>
        <dbReference type="ARBA" id="ARBA00022801"/>
    </source>
</evidence>
<evidence type="ECO:0000256" key="10">
    <source>
        <dbReference type="SAM" id="Phobius"/>
    </source>
</evidence>
<dbReference type="InterPro" id="IPR006626">
    <property type="entry name" value="PbH1"/>
</dbReference>
<keyword evidence="6 9" id="KW-0326">Glycosidase</keyword>
<keyword evidence="3" id="KW-0134">Cell wall</keyword>
<keyword evidence="4" id="KW-0964">Secreted</keyword>
<sequence length="402" mass="43792">MTETSTGPMSFFSSYVVLSPLILLIFSASIVDSKVFNVLDYGAKADGETDSGIAFKNAWDAACQHPDGQNVVLVPRGKFTFRWASLAGPCIARSMVFKLEGELKAVPGYFGRVDWLSFRYIDGLIITGGGTLDGQGESTWHHNDCRTNSRCGPFPTNLRLDMVTNSVVRDITSLNSKNVHINIFGSSYVNVTNIRIKAPADSPNTDGIHLGAVKRIRIVDSTIATGDDCISFSPGSNVVGIHRVVCGPGHGISIGSLGRGSEGETVSRIRVKDSTFVNTDNGLRVKTWPDSKDGRVDTLVFTNIGMKNVSNPIIIDQEYCPTSCNLQVPSRVQVKNVIFRNIYGTSSTRIAVNLKCSKTNPCDNVQLHDINLSYNKQDYKAVMQCLNVRGQTSGRVNPRSCI</sequence>
<dbReference type="InterPro" id="IPR012334">
    <property type="entry name" value="Pectin_lyas_fold"/>
</dbReference>
<accession>A0A7N0T065</accession>
<keyword evidence="7" id="KW-0961">Cell wall biogenesis/degradation</keyword>
<dbReference type="OMA" id="KEACQWK"/>
<dbReference type="AlphaFoldDB" id="A0A7N0T065"/>
<keyword evidence="12" id="KW-1185">Reference proteome</keyword>
<dbReference type="Pfam" id="PF00295">
    <property type="entry name" value="Glyco_hydro_28"/>
    <property type="match status" value="1"/>
</dbReference>